<comment type="caution">
    <text evidence="1">The sequence shown here is derived from an EMBL/GenBank/DDBJ whole genome shotgun (WGS) entry which is preliminary data.</text>
</comment>
<keyword evidence="2" id="KW-1185">Reference proteome</keyword>
<evidence type="ECO:0000313" key="1">
    <source>
        <dbReference type="EMBL" id="GIY42536.1"/>
    </source>
</evidence>
<sequence length="79" mass="8843">MEDVSQSRRLGEEQRILENAFSKRRSNTKPSGVMSLSWKSVACTHLVPLYSPEDPGGEEINYSIPSIKSVYFNPKKSPG</sequence>
<protein>
    <submittedName>
        <fullName evidence="1">Uncharacterized protein</fullName>
    </submittedName>
</protein>
<gene>
    <name evidence="1" type="ORF">CEXT_596851</name>
</gene>
<dbReference type="AlphaFoldDB" id="A0AAV4TB08"/>
<evidence type="ECO:0000313" key="2">
    <source>
        <dbReference type="Proteomes" id="UP001054945"/>
    </source>
</evidence>
<name>A0AAV4TB08_CAEEX</name>
<organism evidence="1 2">
    <name type="scientific">Caerostris extrusa</name>
    <name type="common">Bark spider</name>
    <name type="synonym">Caerostris bankana</name>
    <dbReference type="NCBI Taxonomy" id="172846"/>
    <lineage>
        <taxon>Eukaryota</taxon>
        <taxon>Metazoa</taxon>
        <taxon>Ecdysozoa</taxon>
        <taxon>Arthropoda</taxon>
        <taxon>Chelicerata</taxon>
        <taxon>Arachnida</taxon>
        <taxon>Araneae</taxon>
        <taxon>Araneomorphae</taxon>
        <taxon>Entelegynae</taxon>
        <taxon>Araneoidea</taxon>
        <taxon>Araneidae</taxon>
        <taxon>Caerostris</taxon>
    </lineage>
</organism>
<accession>A0AAV4TB08</accession>
<dbReference type="EMBL" id="BPLR01010861">
    <property type="protein sequence ID" value="GIY42536.1"/>
    <property type="molecule type" value="Genomic_DNA"/>
</dbReference>
<dbReference type="Proteomes" id="UP001054945">
    <property type="component" value="Unassembled WGS sequence"/>
</dbReference>
<reference evidence="1 2" key="1">
    <citation type="submission" date="2021-06" db="EMBL/GenBank/DDBJ databases">
        <title>Caerostris extrusa draft genome.</title>
        <authorList>
            <person name="Kono N."/>
            <person name="Arakawa K."/>
        </authorList>
    </citation>
    <scope>NUCLEOTIDE SEQUENCE [LARGE SCALE GENOMIC DNA]</scope>
</reference>
<proteinExistence type="predicted"/>